<keyword evidence="1" id="KW-0812">Transmembrane</keyword>
<keyword evidence="1" id="KW-0472">Membrane</keyword>
<dbReference type="Proteomes" id="UP000289340">
    <property type="component" value="Chromosome 11"/>
</dbReference>
<name>A0A445I1S5_GLYSO</name>
<dbReference type="AlphaFoldDB" id="A0A445I1S5"/>
<comment type="caution">
    <text evidence="2">The sequence shown here is derived from an EMBL/GenBank/DDBJ whole genome shotgun (WGS) entry which is preliminary data.</text>
</comment>
<keyword evidence="3" id="KW-1185">Reference proteome</keyword>
<sequence length="100" mass="11560">MKSLLGLSSFFGSGSCSVSCCFLLLFVTLRLFCSSLRRVSQMGRDGNGEHNDRFHSIHQYETDDLTGAVHNPRSCREWVVLFTLTLMLLISVRWRMELWR</sequence>
<organism evidence="2 3">
    <name type="scientific">Glycine soja</name>
    <name type="common">Wild soybean</name>
    <dbReference type="NCBI Taxonomy" id="3848"/>
    <lineage>
        <taxon>Eukaryota</taxon>
        <taxon>Viridiplantae</taxon>
        <taxon>Streptophyta</taxon>
        <taxon>Embryophyta</taxon>
        <taxon>Tracheophyta</taxon>
        <taxon>Spermatophyta</taxon>
        <taxon>Magnoliopsida</taxon>
        <taxon>eudicotyledons</taxon>
        <taxon>Gunneridae</taxon>
        <taxon>Pentapetalae</taxon>
        <taxon>rosids</taxon>
        <taxon>fabids</taxon>
        <taxon>Fabales</taxon>
        <taxon>Fabaceae</taxon>
        <taxon>Papilionoideae</taxon>
        <taxon>50 kb inversion clade</taxon>
        <taxon>NPAAA clade</taxon>
        <taxon>indigoferoid/millettioid clade</taxon>
        <taxon>Phaseoleae</taxon>
        <taxon>Glycine</taxon>
        <taxon>Glycine subgen. Soja</taxon>
    </lineage>
</organism>
<feature type="transmembrane region" description="Helical" evidence="1">
    <location>
        <begin position="12"/>
        <end position="32"/>
    </location>
</feature>
<protein>
    <submittedName>
        <fullName evidence="2">Uncharacterized protein</fullName>
    </submittedName>
</protein>
<accession>A0A445I1S5</accession>
<reference evidence="2 3" key="1">
    <citation type="submission" date="2018-09" db="EMBL/GenBank/DDBJ databases">
        <title>A high-quality reference genome of wild soybean provides a powerful tool to mine soybean genomes.</title>
        <authorList>
            <person name="Xie M."/>
            <person name="Chung C.Y.L."/>
            <person name="Li M.-W."/>
            <person name="Wong F.-L."/>
            <person name="Chan T.-F."/>
            <person name="Lam H.-M."/>
        </authorList>
    </citation>
    <scope>NUCLEOTIDE SEQUENCE [LARGE SCALE GENOMIC DNA]</scope>
    <source>
        <strain evidence="3">cv. W05</strain>
        <tissue evidence="2">Hypocotyl of etiolated seedlings</tissue>
    </source>
</reference>
<gene>
    <name evidence="2" type="ORF">D0Y65_029900</name>
</gene>
<evidence type="ECO:0000313" key="3">
    <source>
        <dbReference type="Proteomes" id="UP000289340"/>
    </source>
</evidence>
<feature type="transmembrane region" description="Helical" evidence="1">
    <location>
        <begin position="78"/>
        <end position="96"/>
    </location>
</feature>
<proteinExistence type="predicted"/>
<evidence type="ECO:0000313" key="2">
    <source>
        <dbReference type="EMBL" id="RZB79882.1"/>
    </source>
</evidence>
<evidence type="ECO:0000256" key="1">
    <source>
        <dbReference type="SAM" id="Phobius"/>
    </source>
</evidence>
<dbReference type="EMBL" id="QZWG01000011">
    <property type="protein sequence ID" value="RZB79882.1"/>
    <property type="molecule type" value="Genomic_DNA"/>
</dbReference>
<keyword evidence="1" id="KW-1133">Transmembrane helix</keyword>
<dbReference type="PROSITE" id="PS51257">
    <property type="entry name" value="PROKAR_LIPOPROTEIN"/>
    <property type="match status" value="1"/>
</dbReference>